<keyword evidence="1" id="KW-1133">Transmembrane helix</keyword>
<feature type="transmembrane region" description="Helical" evidence="1">
    <location>
        <begin position="721"/>
        <end position="743"/>
    </location>
</feature>
<feature type="transmembrane region" description="Helical" evidence="1">
    <location>
        <begin position="612"/>
        <end position="630"/>
    </location>
</feature>
<dbReference type="VEuPathDB" id="AmoebaDB:NfTy_068030"/>
<feature type="transmembrane region" description="Helical" evidence="1">
    <location>
        <begin position="66"/>
        <end position="88"/>
    </location>
</feature>
<dbReference type="VEuPathDB" id="AmoebaDB:NF0097610"/>
<dbReference type="VEuPathDB" id="AmoebaDB:NF0097620"/>
<keyword evidence="3" id="KW-1185">Reference proteome</keyword>
<keyword evidence="1" id="KW-0812">Transmembrane</keyword>
<evidence type="ECO:0000256" key="1">
    <source>
        <dbReference type="SAM" id="Phobius"/>
    </source>
</evidence>
<keyword evidence="1" id="KW-0472">Membrane</keyword>
<dbReference type="Proteomes" id="UP000444721">
    <property type="component" value="Unassembled WGS sequence"/>
</dbReference>
<reference evidence="2 3" key="1">
    <citation type="journal article" date="2019" name="Sci. Rep.">
        <title>Nanopore sequencing improves the draft genome of the human pathogenic amoeba Naegleria fowleri.</title>
        <authorList>
            <person name="Liechti N."/>
            <person name="Schurch N."/>
            <person name="Bruggmann R."/>
            <person name="Wittwer M."/>
        </authorList>
    </citation>
    <scope>NUCLEOTIDE SEQUENCE [LARGE SCALE GENOMIC DNA]</scope>
    <source>
        <strain evidence="2 3">ATCC 30894</strain>
    </source>
</reference>
<feature type="transmembrane region" description="Helical" evidence="1">
    <location>
        <begin position="683"/>
        <end position="709"/>
    </location>
</feature>
<dbReference type="RefSeq" id="XP_044561681.1">
    <property type="nucleotide sequence ID" value="XM_044707659.1"/>
</dbReference>
<proteinExistence type="predicted"/>
<feature type="transmembrane region" description="Helical" evidence="1">
    <location>
        <begin position="764"/>
        <end position="784"/>
    </location>
</feature>
<accession>A0A6A5BS90</accession>
<comment type="caution">
    <text evidence="2">The sequence shown here is derived from an EMBL/GenBank/DDBJ whole genome shotgun (WGS) entry which is preliminary data.</text>
</comment>
<evidence type="ECO:0000313" key="3">
    <source>
        <dbReference type="Proteomes" id="UP000444721"/>
    </source>
</evidence>
<dbReference type="OrthoDB" id="10426294at2759"/>
<feature type="transmembrane region" description="Helical" evidence="1">
    <location>
        <begin position="804"/>
        <end position="828"/>
    </location>
</feature>
<gene>
    <name evidence="2" type="ORF">FDP41_004263</name>
</gene>
<dbReference type="GeneID" id="68111481"/>
<feature type="transmembrane region" description="Helical" evidence="1">
    <location>
        <begin position="650"/>
        <end position="671"/>
    </location>
</feature>
<organism evidence="2 3">
    <name type="scientific">Naegleria fowleri</name>
    <name type="common">Brain eating amoeba</name>
    <dbReference type="NCBI Taxonomy" id="5763"/>
    <lineage>
        <taxon>Eukaryota</taxon>
        <taxon>Discoba</taxon>
        <taxon>Heterolobosea</taxon>
        <taxon>Tetramitia</taxon>
        <taxon>Eutetramitia</taxon>
        <taxon>Vahlkampfiidae</taxon>
        <taxon>Naegleria</taxon>
    </lineage>
</organism>
<dbReference type="AlphaFoldDB" id="A0A6A5BS90"/>
<name>A0A6A5BS90_NAEFO</name>
<dbReference type="EMBL" id="VFQX01000036">
    <property type="protein sequence ID" value="KAF0976968.1"/>
    <property type="molecule type" value="Genomic_DNA"/>
</dbReference>
<sequence>MEEEEEDNNSFPLLASSNQNVDSSSTLRRVLPLSHHPLEEWISSNKETIEEGGGRGGWKRFCFFRWLLLLSLIGMMVLFACLCFYMVFNDDTLSTYISFSQPNAVSPYLIPTRISKSLFTMIASSFSEVLRKENLNQLMKNTFQGRYKPFRKQTHNNNRNLQLRVKQNTRNSHASNDEFNNTTTSSTESSLITPSLVCPFLIYGPIWNEYWTNRSISNAYHLTTSNNKTIAADADTLTTDAILIKEYLPLYNQTEWVFKFPNQSSPLSCPKITINEKSKFVPIDFRYDADLGFYYGKEEAYCPEEDFPFGSICDKMFCFSPEMLKEHASSTANFNYGLNLTSLLIKDPTSIPESTIYTQQLSLSIMLAWLKSYLNGSKIPLDPLLSTKIWYNITKRIPELEEYRLGFATDILDLYTTCRACRDYSKYPVTNGFNICLNVNLPFQCSYGKLDLLPLGFPSMNQVQNYYGDWLSSSMCYCPRPGTSSINTCGTDIEINFAAEMSNIKSASMCDSYMYFWYPLYSFRIVNIGLLFLEIILALVIIMLIWLPLLVQFMKNILLMKKNVASLKIPNVCMCCLSTMSKSRKTSVHHFHHFQIRKSKTRWKQVLCDDKLNAASMLLFSFLCLLTSYACDFWKSNLSIMSDAITSMLFLIGLGNLFICAIPIISTWINAMQNDSNDMSMKISIPLIILQIVGSILTIFAPLFGYLYIFQVTNDYTALSLLYGMLFGIIFAYLVILIVLLLYSVKMFLRLRALINISFFQFRFTRFLLIAIILWIGFFSYFFFTFAETLTSMIEGEHFALRIFFLFKFDILHVLPLLLAIAFSYALFPSRKIIIESYQILMYVMCCCGAMQDRLFIMRKKQHLQKEQELTQDLLDKPMTEQRNRTDVNKQL</sequence>
<dbReference type="VEuPathDB" id="AmoebaDB:FDP41_004263"/>
<evidence type="ECO:0000313" key="2">
    <source>
        <dbReference type="EMBL" id="KAF0976968.1"/>
    </source>
</evidence>
<feature type="transmembrane region" description="Helical" evidence="1">
    <location>
        <begin position="528"/>
        <end position="551"/>
    </location>
</feature>
<protein>
    <submittedName>
        <fullName evidence="2">Uncharacterized protein</fullName>
    </submittedName>
</protein>